<evidence type="ECO:0000313" key="1">
    <source>
        <dbReference type="EMBL" id="KAA6319974.1"/>
    </source>
</evidence>
<organism evidence="1">
    <name type="scientific">termite gut metagenome</name>
    <dbReference type="NCBI Taxonomy" id="433724"/>
    <lineage>
        <taxon>unclassified sequences</taxon>
        <taxon>metagenomes</taxon>
        <taxon>organismal metagenomes</taxon>
    </lineage>
</organism>
<name>A0A5J4QGN8_9ZZZZ</name>
<dbReference type="InterPro" id="IPR021670">
    <property type="entry name" value="DUF3256"/>
</dbReference>
<accession>A0A5J4QGN8</accession>
<sequence length="213" mass="24620">MKKELLVLFMIFSVVSLPAQEIKKIFITMPDTLVPLLTSVNRADFVDFLESNMKARVKNKFENLSEMTDLTPDYIRLQMTSRSTLQMKLLAINDTTKVICMVSTACAPECDSYIRFFATDWKELPAQNYLTLLPKPDDFFLPPDSVCIGECDSMRTQMDMVLLKADLSKTDTTLSFTLTTPRYMGEETLNKWKGYLREVIVYEWKDGRFQLVK</sequence>
<dbReference type="SUPFAM" id="SSF160925">
    <property type="entry name" value="PG1388-like"/>
    <property type="match status" value="1"/>
</dbReference>
<protein>
    <recommendedName>
        <fullName evidence="2">DUF3256 family protein</fullName>
    </recommendedName>
</protein>
<dbReference type="EMBL" id="SNRY01003721">
    <property type="protein sequence ID" value="KAA6319974.1"/>
    <property type="molecule type" value="Genomic_DNA"/>
</dbReference>
<reference evidence="1" key="1">
    <citation type="submission" date="2019-03" db="EMBL/GenBank/DDBJ databases">
        <title>Single cell metagenomics reveals metabolic interactions within the superorganism composed of flagellate Streblomastix strix and complex community of Bacteroidetes bacteria on its surface.</title>
        <authorList>
            <person name="Treitli S.C."/>
            <person name="Kolisko M."/>
            <person name="Husnik F."/>
            <person name="Keeling P."/>
            <person name="Hampl V."/>
        </authorList>
    </citation>
    <scope>NUCLEOTIDE SEQUENCE</scope>
    <source>
        <strain evidence="1">STM</strain>
    </source>
</reference>
<dbReference type="Pfam" id="PF11644">
    <property type="entry name" value="DUF3256"/>
    <property type="match status" value="1"/>
</dbReference>
<comment type="caution">
    <text evidence="1">The sequence shown here is derived from an EMBL/GenBank/DDBJ whole genome shotgun (WGS) entry which is preliminary data.</text>
</comment>
<dbReference type="AlphaFoldDB" id="A0A5J4QGN8"/>
<evidence type="ECO:0008006" key="2">
    <source>
        <dbReference type="Google" id="ProtNLM"/>
    </source>
</evidence>
<gene>
    <name evidence="1" type="ORF">EZS27_030192</name>
</gene>
<proteinExistence type="predicted"/>